<name>A0A972FJL1_9FLAO</name>
<dbReference type="InterPro" id="IPR028994">
    <property type="entry name" value="Integrin_alpha_N"/>
</dbReference>
<dbReference type="RefSeq" id="WP_169525867.1">
    <property type="nucleotide sequence ID" value="NZ_JAAMPU010000096.1"/>
</dbReference>
<protein>
    <submittedName>
        <fullName evidence="4">T9SS type A sorting domain-containing protein</fullName>
    </submittedName>
</protein>
<evidence type="ECO:0000259" key="3">
    <source>
        <dbReference type="Pfam" id="PF18962"/>
    </source>
</evidence>
<dbReference type="PANTHER" id="PTHR36220:SF1">
    <property type="entry name" value="GAMMA TUBULIN COMPLEX COMPONENT C-TERMINAL DOMAIN-CONTAINING PROTEIN"/>
    <property type="match status" value="1"/>
</dbReference>
<dbReference type="Gene3D" id="2.130.10.130">
    <property type="entry name" value="Integrin alpha, N-terminal"/>
    <property type="match status" value="1"/>
</dbReference>
<dbReference type="EMBL" id="JAAMPU010000096">
    <property type="protein sequence ID" value="NMH26867.1"/>
    <property type="molecule type" value="Genomic_DNA"/>
</dbReference>
<organism evidence="4 5">
    <name type="scientific">Flavobacterium silvaticum</name>
    <dbReference type="NCBI Taxonomy" id="1852020"/>
    <lineage>
        <taxon>Bacteria</taxon>
        <taxon>Pseudomonadati</taxon>
        <taxon>Bacteroidota</taxon>
        <taxon>Flavobacteriia</taxon>
        <taxon>Flavobacteriales</taxon>
        <taxon>Flavobacteriaceae</taxon>
        <taxon>Flavobacterium</taxon>
    </lineage>
</organism>
<dbReference type="Pfam" id="PF18962">
    <property type="entry name" value="Por_Secre_tail"/>
    <property type="match status" value="1"/>
</dbReference>
<feature type="signal peptide" evidence="2">
    <location>
        <begin position="1"/>
        <end position="17"/>
    </location>
</feature>
<keyword evidence="5" id="KW-1185">Reference proteome</keyword>
<dbReference type="InterPro" id="IPR013519">
    <property type="entry name" value="Int_alpha_beta-p"/>
</dbReference>
<dbReference type="SMART" id="SM00191">
    <property type="entry name" value="Int_alpha"/>
    <property type="match status" value="3"/>
</dbReference>
<accession>A0A972FJL1</accession>
<sequence length="469" mass="51911">MKQFFFWLGLVSLTGQAQIAFTTQGFPNSHFGWSYAVNGNDIFAGAPEYATLSNPGTAKVYHFLKDGSGIGEYQIINEPEFSVGNRFGHSVASEGNFLAVGAPQYTSDTAFGNGKVYMFLKNGNQFSLTQTLIAPDGNSGDGFGTVYFHDGELFVGAPEKGISDEGAVYRYTFDGTSWNFAQEFQFAGTDRFGYDVKFDTNCMIVTYMDSADTKHIYTFLKSNGNWNLSSSQSFGNAALHFWDAFISNEKMYILRDAEEAEQQSGSGFSILEIRNYTNDTSWELEDSFPVFNDDQIYTTLFVSEDKMLIGSGTYVLAMTRNFPLRFFSKNGESWTYSHTLYSENTYGNDDFFGSTLDGDASGVVTGGEYSPVNPVGKSYYVEFASLGVDSPSFSDFDLYPNPSSATINIHNLNGRIIRHIKVISVTGVLLSDKADPGESFDVSNLSSGMYFLQLQFEDGTTATKRFIRS</sequence>
<feature type="chain" id="PRO_5037398838" evidence="2">
    <location>
        <begin position="18"/>
        <end position="469"/>
    </location>
</feature>
<comment type="caution">
    <text evidence="4">The sequence shown here is derived from an EMBL/GenBank/DDBJ whole genome shotgun (WGS) entry which is preliminary data.</text>
</comment>
<proteinExistence type="predicted"/>
<evidence type="ECO:0000256" key="1">
    <source>
        <dbReference type="ARBA" id="ARBA00022729"/>
    </source>
</evidence>
<dbReference type="SUPFAM" id="SSF69318">
    <property type="entry name" value="Integrin alpha N-terminal domain"/>
    <property type="match status" value="1"/>
</dbReference>
<evidence type="ECO:0000256" key="2">
    <source>
        <dbReference type="SAM" id="SignalP"/>
    </source>
</evidence>
<feature type="domain" description="Secretion system C-terminal sorting" evidence="3">
    <location>
        <begin position="398"/>
        <end position="466"/>
    </location>
</feature>
<dbReference type="InterPro" id="IPR026444">
    <property type="entry name" value="Secre_tail"/>
</dbReference>
<dbReference type="AlphaFoldDB" id="A0A972FJL1"/>
<evidence type="ECO:0000313" key="5">
    <source>
        <dbReference type="Proteomes" id="UP000712080"/>
    </source>
</evidence>
<evidence type="ECO:0000313" key="4">
    <source>
        <dbReference type="EMBL" id="NMH26867.1"/>
    </source>
</evidence>
<dbReference type="NCBIfam" id="TIGR04183">
    <property type="entry name" value="Por_Secre_tail"/>
    <property type="match status" value="1"/>
</dbReference>
<gene>
    <name evidence="4" type="ORF">G6047_02380</name>
</gene>
<keyword evidence="1 2" id="KW-0732">Signal</keyword>
<dbReference type="Proteomes" id="UP000712080">
    <property type="component" value="Unassembled WGS sequence"/>
</dbReference>
<reference evidence="4" key="1">
    <citation type="submission" date="2020-02" db="EMBL/GenBank/DDBJ databases">
        <title>Flavobacterium sp. genome.</title>
        <authorList>
            <person name="Jung H.S."/>
            <person name="Baek J.H."/>
            <person name="Jeon C.O."/>
        </authorList>
    </citation>
    <scope>NUCLEOTIDE SEQUENCE</scope>
    <source>
        <strain evidence="4">SE-s28</strain>
    </source>
</reference>
<dbReference type="PANTHER" id="PTHR36220">
    <property type="entry name" value="UNNAMED PRODUCT"/>
    <property type="match status" value="1"/>
</dbReference>